<evidence type="ECO:0000313" key="1">
    <source>
        <dbReference type="EMBL" id="KHJ84147.1"/>
    </source>
</evidence>
<gene>
    <name evidence="1" type="ORF">OESDEN_16143</name>
</gene>
<proteinExistence type="predicted"/>
<protein>
    <submittedName>
        <fullName evidence="1">Uncharacterized protein</fullName>
    </submittedName>
</protein>
<sequence length="137" mass="15581">LKGAFFTAPPVPHLSRPLFFELATVPHFNGKCSLPDEQSAIEYFTNIRSANYILHSEDISPVVLDGWLTGKKHWLNNGHKSRMIPTRHHSALQAFVTQNAPQLEEYGLVMNSSLEHNTISINTEEGREDYHMIKIEL</sequence>
<evidence type="ECO:0000313" key="2">
    <source>
        <dbReference type="Proteomes" id="UP000053660"/>
    </source>
</evidence>
<accession>A0A0B1SKY8</accession>
<reference evidence="1 2" key="1">
    <citation type="submission" date="2014-03" db="EMBL/GenBank/DDBJ databases">
        <title>Draft genome of the hookworm Oesophagostomum dentatum.</title>
        <authorList>
            <person name="Mitreva M."/>
        </authorList>
    </citation>
    <scope>NUCLEOTIDE SEQUENCE [LARGE SCALE GENOMIC DNA]</scope>
    <source>
        <strain evidence="1 2">OD-Hann</strain>
    </source>
</reference>
<keyword evidence="2" id="KW-1185">Reference proteome</keyword>
<dbReference type="AlphaFoldDB" id="A0A0B1SKY8"/>
<organism evidence="1 2">
    <name type="scientific">Oesophagostomum dentatum</name>
    <name type="common">Nodular worm</name>
    <dbReference type="NCBI Taxonomy" id="61180"/>
    <lineage>
        <taxon>Eukaryota</taxon>
        <taxon>Metazoa</taxon>
        <taxon>Ecdysozoa</taxon>
        <taxon>Nematoda</taxon>
        <taxon>Chromadorea</taxon>
        <taxon>Rhabditida</taxon>
        <taxon>Rhabditina</taxon>
        <taxon>Rhabditomorpha</taxon>
        <taxon>Strongyloidea</taxon>
        <taxon>Strongylidae</taxon>
        <taxon>Oesophagostomum</taxon>
    </lineage>
</organism>
<name>A0A0B1SKY8_OESDE</name>
<dbReference type="EMBL" id="KN569957">
    <property type="protein sequence ID" value="KHJ84147.1"/>
    <property type="molecule type" value="Genomic_DNA"/>
</dbReference>
<dbReference type="OrthoDB" id="5839750at2759"/>
<feature type="non-terminal residue" evidence="1">
    <location>
        <position position="1"/>
    </location>
</feature>
<dbReference type="Proteomes" id="UP000053660">
    <property type="component" value="Unassembled WGS sequence"/>
</dbReference>